<gene>
    <name evidence="2" type="ORF">F5878DRAFT_696780</name>
</gene>
<keyword evidence="3" id="KW-1185">Reference proteome</keyword>
<accession>A0AA38P100</accession>
<sequence>MDTKYDAEKAVQAFEARRKIELANERITHVSRLTEKEGWEDWVEVLKLENPSCWHMVKATVGNREAQDMVEEYQLHIQGILEDKRVPPIRGENNSQKKKQHLRQSVTLGAFNSTKFMEDVDHILDVVALFARHVPGIQQTAIRQVGEKTVVEVGNRIFMPKHEAPMMQGVEVDQLLDENGYITLVSRTDPGFVYGDENVVYYGEEKTEADGVRRIINISQQKFHVGNIVDVGFTVMGIGKGRETKARLILRNMTLLNATHTQVGTGCCDKKTDGKVWLGMVERKSKESIEDRERRAGAYDEKEAGTGR</sequence>
<dbReference type="AlphaFoldDB" id="A0AA38P100"/>
<comment type="caution">
    <text evidence="2">The sequence shown here is derived from an EMBL/GenBank/DDBJ whole genome shotgun (WGS) entry which is preliminary data.</text>
</comment>
<organism evidence="2 3">
    <name type="scientific">Lentinula raphanica</name>
    <dbReference type="NCBI Taxonomy" id="153919"/>
    <lineage>
        <taxon>Eukaryota</taxon>
        <taxon>Fungi</taxon>
        <taxon>Dikarya</taxon>
        <taxon>Basidiomycota</taxon>
        <taxon>Agaricomycotina</taxon>
        <taxon>Agaricomycetes</taxon>
        <taxon>Agaricomycetidae</taxon>
        <taxon>Agaricales</taxon>
        <taxon>Marasmiineae</taxon>
        <taxon>Omphalotaceae</taxon>
        <taxon>Lentinula</taxon>
    </lineage>
</organism>
<feature type="region of interest" description="Disordered" evidence="1">
    <location>
        <begin position="285"/>
        <end position="308"/>
    </location>
</feature>
<name>A0AA38P100_9AGAR</name>
<protein>
    <submittedName>
        <fullName evidence="2">Uncharacterized protein</fullName>
    </submittedName>
</protein>
<dbReference type="Proteomes" id="UP001163846">
    <property type="component" value="Unassembled WGS sequence"/>
</dbReference>
<evidence type="ECO:0000313" key="3">
    <source>
        <dbReference type="Proteomes" id="UP001163846"/>
    </source>
</evidence>
<evidence type="ECO:0000313" key="2">
    <source>
        <dbReference type="EMBL" id="KAJ3834307.1"/>
    </source>
</evidence>
<dbReference type="EMBL" id="MU806551">
    <property type="protein sequence ID" value="KAJ3834307.1"/>
    <property type="molecule type" value="Genomic_DNA"/>
</dbReference>
<reference evidence="2" key="1">
    <citation type="submission" date="2022-08" db="EMBL/GenBank/DDBJ databases">
        <authorList>
            <consortium name="DOE Joint Genome Institute"/>
            <person name="Min B."/>
            <person name="Riley R."/>
            <person name="Sierra-Patev S."/>
            <person name="Naranjo-Ortiz M."/>
            <person name="Looney B."/>
            <person name="Konkel Z."/>
            <person name="Slot J.C."/>
            <person name="Sakamoto Y."/>
            <person name="Steenwyk J.L."/>
            <person name="Rokas A."/>
            <person name="Carro J."/>
            <person name="Camarero S."/>
            <person name="Ferreira P."/>
            <person name="Molpeceres G."/>
            <person name="Ruiz-Duenas F.J."/>
            <person name="Serrano A."/>
            <person name="Henrissat B."/>
            <person name="Drula E."/>
            <person name="Hughes K.W."/>
            <person name="Mata J.L."/>
            <person name="Ishikawa N.K."/>
            <person name="Vargas-Isla R."/>
            <person name="Ushijima S."/>
            <person name="Smith C.A."/>
            <person name="Ahrendt S."/>
            <person name="Andreopoulos W."/>
            <person name="He G."/>
            <person name="Labutti K."/>
            <person name="Lipzen A."/>
            <person name="Ng V."/>
            <person name="Sandor L."/>
            <person name="Barry K."/>
            <person name="Martinez A.T."/>
            <person name="Xiao Y."/>
            <person name="Gibbons J.G."/>
            <person name="Terashima K."/>
            <person name="Hibbett D.S."/>
            <person name="Grigoriev I.V."/>
        </authorList>
    </citation>
    <scope>NUCLEOTIDE SEQUENCE</scope>
    <source>
        <strain evidence="2">TFB9207</strain>
    </source>
</reference>
<evidence type="ECO:0000256" key="1">
    <source>
        <dbReference type="SAM" id="MobiDB-lite"/>
    </source>
</evidence>
<proteinExistence type="predicted"/>